<gene>
    <name evidence="7" type="ORF">JOF54_003910</name>
</gene>
<evidence type="ECO:0000256" key="3">
    <source>
        <dbReference type="ARBA" id="ARBA00022692"/>
    </source>
</evidence>
<feature type="transmembrane region" description="Helical" evidence="6">
    <location>
        <begin position="66"/>
        <end position="84"/>
    </location>
</feature>
<keyword evidence="2" id="KW-1003">Cell membrane</keyword>
<evidence type="ECO:0000256" key="2">
    <source>
        <dbReference type="ARBA" id="ARBA00022475"/>
    </source>
</evidence>
<feature type="transmembrane region" description="Helical" evidence="6">
    <location>
        <begin position="104"/>
        <end position="126"/>
    </location>
</feature>
<keyword evidence="5 6" id="KW-0472">Membrane</keyword>
<organism evidence="7 8">
    <name type="scientific">Microlunatus capsulatus</name>
    <dbReference type="NCBI Taxonomy" id="99117"/>
    <lineage>
        <taxon>Bacteria</taxon>
        <taxon>Bacillati</taxon>
        <taxon>Actinomycetota</taxon>
        <taxon>Actinomycetes</taxon>
        <taxon>Propionibacteriales</taxon>
        <taxon>Propionibacteriaceae</taxon>
        <taxon>Microlunatus</taxon>
    </lineage>
</organism>
<evidence type="ECO:0000313" key="8">
    <source>
        <dbReference type="Proteomes" id="UP000758168"/>
    </source>
</evidence>
<evidence type="ECO:0000256" key="4">
    <source>
        <dbReference type="ARBA" id="ARBA00022989"/>
    </source>
</evidence>
<dbReference type="CDD" id="cd16914">
    <property type="entry name" value="EcfT"/>
    <property type="match status" value="1"/>
</dbReference>
<comment type="subcellular location">
    <subcellularLocation>
        <location evidence="1">Membrane</location>
        <topology evidence="1">Multi-pass membrane protein</topology>
    </subcellularLocation>
</comment>
<feature type="transmembrane region" description="Helical" evidence="6">
    <location>
        <begin position="232"/>
        <end position="255"/>
    </location>
</feature>
<evidence type="ECO:0000313" key="7">
    <source>
        <dbReference type="EMBL" id="MBP2418988.1"/>
    </source>
</evidence>
<sequence>MSTAVLAGPGRRVLTVNPVAKIAALVPLTLCLLSTLDWLSAVVAVVGELVVFLAVGLRARGLGRRLLPLLVAAPLAGVTMVLYGRPSGETYLRLGLVHVTEGSVAIGLATTARLVAIALPAVVLLATIDPTDLADGLAQRWRLPGRFVLGALAGLRLVGLFLQDWRSLELARRARGVADSGRLRRFAGQVLALLVLAVRRGSRLATAMEARGFDGPTARTWARPSPFGRAEVVTIAAGAALGALCVVVAVLAGTWNPVLT</sequence>
<evidence type="ECO:0000256" key="1">
    <source>
        <dbReference type="ARBA" id="ARBA00004141"/>
    </source>
</evidence>
<dbReference type="EMBL" id="JAGIOB010000001">
    <property type="protein sequence ID" value="MBP2418988.1"/>
    <property type="molecule type" value="Genomic_DNA"/>
</dbReference>
<proteinExistence type="predicted"/>
<dbReference type="Proteomes" id="UP000758168">
    <property type="component" value="Unassembled WGS sequence"/>
</dbReference>
<dbReference type="PANTHER" id="PTHR34857">
    <property type="entry name" value="SLL0384 PROTEIN"/>
    <property type="match status" value="1"/>
</dbReference>
<keyword evidence="4 6" id="KW-1133">Transmembrane helix</keyword>
<reference evidence="7 8" key="1">
    <citation type="submission" date="2021-03" db="EMBL/GenBank/DDBJ databases">
        <title>Sequencing the genomes of 1000 actinobacteria strains.</title>
        <authorList>
            <person name="Klenk H.-P."/>
        </authorList>
    </citation>
    <scope>NUCLEOTIDE SEQUENCE [LARGE SCALE GENOMIC DNA]</scope>
    <source>
        <strain evidence="7 8">DSM 12936</strain>
    </source>
</reference>
<evidence type="ECO:0000256" key="5">
    <source>
        <dbReference type="ARBA" id="ARBA00023136"/>
    </source>
</evidence>
<dbReference type="RefSeq" id="WP_210058999.1">
    <property type="nucleotide sequence ID" value="NZ_BAAAMH010000011.1"/>
</dbReference>
<keyword evidence="8" id="KW-1185">Reference proteome</keyword>
<feature type="transmembrane region" description="Helical" evidence="6">
    <location>
        <begin position="38"/>
        <end position="59"/>
    </location>
</feature>
<dbReference type="InterPro" id="IPR051611">
    <property type="entry name" value="ECF_transporter_component"/>
</dbReference>
<evidence type="ECO:0000256" key="6">
    <source>
        <dbReference type="SAM" id="Phobius"/>
    </source>
</evidence>
<dbReference type="Pfam" id="PF02361">
    <property type="entry name" value="CbiQ"/>
    <property type="match status" value="1"/>
</dbReference>
<accession>A0ABS4ZD49</accession>
<protein>
    <submittedName>
        <fullName evidence="7">Energy-coupling factor transport system permease protein</fullName>
    </submittedName>
</protein>
<dbReference type="PANTHER" id="PTHR34857:SF2">
    <property type="entry name" value="SLL0384 PROTEIN"/>
    <property type="match status" value="1"/>
</dbReference>
<name>A0ABS4ZD49_9ACTN</name>
<comment type="caution">
    <text evidence="7">The sequence shown here is derived from an EMBL/GenBank/DDBJ whole genome shotgun (WGS) entry which is preliminary data.</text>
</comment>
<keyword evidence="3 6" id="KW-0812">Transmembrane</keyword>
<dbReference type="InterPro" id="IPR003339">
    <property type="entry name" value="ABC/ECF_trnsptr_transmembrane"/>
</dbReference>